<reference evidence="1" key="1">
    <citation type="submission" date="2022-12" db="EMBL/GenBank/DDBJ databases">
        <title>Genome Sequence of Lasiodiplodia mahajangana.</title>
        <authorList>
            <person name="Buettner E."/>
        </authorList>
    </citation>
    <scope>NUCLEOTIDE SEQUENCE</scope>
    <source>
        <strain evidence="1">VT137</strain>
    </source>
</reference>
<organism evidence="1 2">
    <name type="scientific">Lasiodiplodia mahajangana</name>
    <dbReference type="NCBI Taxonomy" id="1108764"/>
    <lineage>
        <taxon>Eukaryota</taxon>
        <taxon>Fungi</taxon>
        <taxon>Dikarya</taxon>
        <taxon>Ascomycota</taxon>
        <taxon>Pezizomycotina</taxon>
        <taxon>Dothideomycetes</taxon>
        <taxon>Dothideomycetes incertae sedis</taxon>
        <taxon>Botryosphaeriales</taxon>
        <taxon>Botryosphaeriaceae</taxon>
        <taxon>Lasiodiplodia</taxon>
    </lineage>
</organism>
<comment type="caution">
    <text evidence="1">The sequence shown here is derived from an EMBL/GenBank/DDBJ whole genome shotgun (WGS) entry which is preliminary data.</text>
</comment>
<keyword evidence="2" id="KW-1185">Reference proteome</keyword>
<protein>
    <submittedName>
        <fullName evidence="1">Uncharacterized protein</fullName>
    </submittedName>
</protein>
<dbReference type="EMBL" id="JAPUUL010001885">
    <property type="protein sequence ID" value="KAJ8126373.1"/>
    <property type="molecule type" value="Genomic_DNA"/>
</dbReference>
<gene>
    <name evidence="1" type="ORF">O1611_g7265</name>
</gene>
<name>A0ACC2JGL9_9PEZI</name>
<sequence>MEHVARYFGRTLRFAYGLWLDDLRNGLLWYVDVPYSKYMSTFVAPSWSWVSIRCQAKYNLLAGCRYDQLPPSTAFTVLDAALQTEYGRVHSAQFKVEAMTLETSSSGFDKKRFICLFDYEASEKAWTTSSPFTLVMICPWSLTRCADLTKARGLGLIGRKYLPEEDQDRIGSYEESDSQQSFLRAGIFLMDSYEIGLPGWTRKTLMLL</sequence>
<dbReference type="Proteomes" id="UP001153332">
    <property type="component" value="Unassembled WGS sequence"/>
</dbReference>
<accession>A0ACC2JGL9</accession>
<proteinExistence type="predicted"/>
<evidence type="ECO:0000313" key="2">
    <source>
        <dbReference type="Proteomes" id="UP001153332"/>
    </source>
</evidence>
<evidence type="ECO:0000313" key="1">
    <source>
        <dbReference type="EMBL" id="KAJ8126373.1"/>
    </source>
</evidence>